<dbReference type="RefSeq" id="WP_175615425.1">
    <property type="nucleotide sequence ID" value="NZ_CAESCL010000041.1"/>
</dbReference>
<keyword evidence="1" id="KW-0472">Membrane</keyword>
<proteinExistence type="predicted"/>
<name>A0A1H9MM78_9BACI</name>
<dbReference type="EMBL" id="FOES01000065">
    <property type="protein sequence ID" value="SER24565.1"/>
    <property type="molecule type" value="Genomic_DNA"/>
</dbReference>
<feature type="transmembrane region" description="Helical" evidence="1">
    <location>
        <begin position="59"/>
        <end position="77"/>
    </location>
</feature>
<dbReference type="AlphaFoldDB" id="A0A1H9MM78"/>
<dbReference type="STRING" id="571933.SAMN05216362_1659"/>
<evidence type="ECO:0000313" key="2">
    <source>
        <dbReference type="EMBL" id="SER24565.1"/>
    </source>
</evidence>
<gene>
    <name evidence="2" type="ORF">SAMN05216362_1659</name>
</gene>
<dbReference type="Pfam" id="PF14036">
    <property type="entry name" value="YlaH"/>
    <property type="match status" value="1"/>
</dbReference>
<reference evidence="2 3" key="1">
    <citation type="submission" date="2016-10" db="EMBL/GenBank/DDBJ databases">
        <authorList>
            <person name="de Groot N.N."/>
        </authorList>
    </citation>
    <scope>NUCLEOTIDE SEQUENCE [LARGE SCALE GENOMIC DNA]</scope>
    <source>
        <strain evidence="2 3">DSM 21633</strain>
    </source>
</reference>
<feature type="transmembrane region" description="Helical" evidence="1">
    <location>
        <begin position="29"/>
        <end position="47"/>
    </location>
</feature>
<keyword evidence="1" id="KW-1133">Transmembrane helix</keyword>
<accession>A0A1H9MM78</accession>
<dbReference type="Proteomes" id="UP000199427">
    <property type="component" value="Unassembled WGS sequence"/>
</dbReference>
<organism evidence="2 3">
    <name type="scientific">Piscibacillus halophilus</name>
    <dbReference type="NCBI Taxonomy" id="571933"/>
    <lineage>
        <taxon>Bacteria</taxon>
        <taxon>Bacillati</taxon>
        <taxon>Bacillota</taxon>
        <taxon>Bacilli</taxon>
        <taxon>Bacillales</taxon>
        <taxon>Bacillaceae</taxon>
        <taxon>Piscibacillus</taxon>
    </lineage>
</organism>
<feature type="transmembrane region" description="Helical" evidence="1">
    <location>
        <begin position="83"/>
        <end position="100"/>
    </location>
</feature>
<sequence>MDENTNSLEEQFYLPIEKFFLMDVGGTEGFWLLFITVALLAMLTYKLGFAKKLPLLKSIIVYVLLIFGCFMLVLFAIGGLPIAEVLIITSIVLGIYRFRLHRERKENK</sequence>
<dbReference type="InterPro" id="IPR025620">
    <property type="entry name" value="YlaH"/>
</dbReference>
<evidence type="ECO:0000313" key="3">
    <source>
        <dbReference type="Proteomes" id="UP000199427"/>
    </source>
</evidence>
<keyword evidence="3" id="KW-1185">Reference proteome</keyword>
<keyword evidence="1" id="KW-0812">Transmembrane</keyword>
<protein>
    <submittedName>
        <fullName evidence="2">YlaH-like protein</fullName>
    </submittedName>
</protein>
<evidence type="ECO:0000256" key="1">
    <source>
        <dbReference type="SAM" id="Phobius"/>
    </source>
</evidence>